<dbReference type="RefSeq" id="WP_246416939.1">
    <property type="nucleotide sequence ID" value="NZ_JACHHX010000004.1"/>
</dbReference>
<protein>
    <recommendedName>
        <fullName evidence="1">DUF8198 domain-containing protein</fullName>
    </recommendedName>
</protein>
<keyword evidence="3" id="KW-1185">Reference proteome</keyword>
<sequence>MPIEMPTDRSRTLAETAVERARWRVGRRLAWHQALHDPQREPRNRSPWLPPLRRWQAARLATGFADLLAAPRTRPAAEFFLSDLYGDHDFSGRDRDVARVVPLMLRLLPPALLEALADAIALGALSHAFDLRMAEALEAEGGGTLEIDQVRYARAYRQVGCPRLRRHQIALIVRVGRTLDRAVHKQGVERLLKLSRLPARAAGLGELQGFLERGFAAFRRLDGAEDFLQVIAGREYEVSRRLFAGHPRPFG</sequence>
<evidence type="ECO:0000313" key="2">
    <source>
        <dbReference type="EMBL" id="MBB5014884.1"/>
    </source>
</evidence>
<accession>A0A7W8DDF0</accession>
<comment type="caution">
    <text evidence="2">The sequence shown here is derived from an EMBL/GenBank/DDBJ whole genome shotgun (WGS) entry which is preliminary data.</text>
</comment>
<proteinExistence type="predicted"/>
<gene>
    <name evidence="2" type="ORF">HNQ58_000761</name>
</gene>
<dbReference type="InterPro" id="IPR058063">
    <property type="entry name" value="FFLEE_fam"/>
</dbReference>
<dbReference type="Pfam" id="PF26621">
    <property type="entry name" value="DUF8198"/>
    <property type="match status" value="1"/>
</dbReference>
<evidence type="ECO:0000313" key="3">
    <source>
        <dbReference type="Proteomes" id="UP000519004"/>
    </source>
</evidence>
<dbReference type="AlphaFoldDB" id="A0A7W8DDF0"/>
<dbReference type="NCBIfam" id="NF047641">
    <property type="entry name" value="FFLEE_fam"/>
    <property type="match status" value="1"/>
</dbReference>
<organism evidence="2 3">
    <name type="scientific">Rehaibacterium terrae</name>
    <dbReference type="NCBI Taxonomy" id="1341696"/>
    <lineage>
        <taxon>Bacteria</taxon>
        <taxon>Pseudomonadati</taxon>
        <taxon>Pseudomonadota</taxon>
        <taxon>Gammaproteobacteria</taxon>
        <taxon>Lysobacterales</taxon>
        <taxon>Lysobacteraceae</taxon>
        <taxon>Rehaibacterium</taxon>
    </lineage>
</organism>
<feature type="domain" description="DUF8198" evidence="1">
    <location>
        <begin position="36"/>
        <end position="249"/>
    </location>
</feature>
<evidence type="ECO:0000259" key="1">
    <source>
        <dbReference type="Pfam" id="PF26621"/>
    </source>
</evidence>
<dbReference type="EMBL" id="JACHHX010000004">
    <property type="protein sequence ID" value="MBB5014884.1"/>
    <property type="molecule type" value="Genomic_DNA"/>
</dbReference>
<name>A0A7W8DDF0_9GAMM</name>
<dbReference type="InterPro" id="IPR058511">
    <property type="entry name" value="DUF8198"/>
</dbReference>
<dbReference type="Proteomes" id="UP000519004">
    <property type="component" value="Unassembled WGS sequence"/>
</dbReference>
<reference evidence="2 3" key="1">
    <citation type="submission" date="2020-08" db="EMBL/GenBank/DDBJ databases">
        <title>Genomic Encyclopedia of Type Strains, Phase IV (KMG-IV): sequencing the most valuable type-strain genomes for metagenomic binning, comparative biology and taxonomic classification.</title>
        <authorList>
            <person name="Goeker M."/>
        </authorList>
    </citation>
    <scope>NUCLEOTIDE SEQUENCE [LARGE SCALE GENOMIC DNA]</scope>
    <source>
        <strain evidence="2 3">DSM 25897</strain>
    </source>
</reference>